<protein>
    <recommendedName>
        <fullName evidence="4">Tetratricopeptide repeat protein</fullName>
    </recommendedName>
</protein>
<keyword evidence="1" id="KW-0732">Signal</keyword>
<organism evidence="2 3">
    <name type="scientific">Roseateles oligotrophus</name>
    <dbReference type="NCBI Taxonomy" id="1769250"/>
    <lineage>
        <taxon>Bacteria</taxon>
        <taxon>Pseudomonadati</taxon>
        <taxon>Pseudomonadota</taxon>
        <taxon>Betaproteobacteria</taxon>
        <taxon>Burkholderiales</taxon>
        <taxon>Sphaerotilaceae</taxon>
        <taxon>Roseateles</taxon>
    </lineage>
</organism>
<dbReference type="RefSeq" id="WP_263570361.1">
    <property type="nucleotide sequence ID" value="NZ_JAJIRN010000003.1"/>
</dbReference>
<gene>
    <name evidence="2" type="ORF">LNV07_06455</name>
</gene>
<dbReference type="SUPFAM" id="SSF48452">
    <property type="entry name" value="TPR-like"/>
    <property type="match status" value="1"/>
</dbReference>
<feature type="signal peptide" evidence="1">
    <location>
        <begin position="1"/>
        <end position="23"/>
    </location>
</feature>
<accession>A0ABT2YCH7</accession>
<dbReference type="InterPro" id="IPR011990">
    <property type="entry name" value="TPR-like_helical_dom_sf"/>
</dbReference>
<dbReference type="EMBL" id="JAJIRN010000003">
    <property type="protein sequence ID" value="MCV2367734.1"/>
    <property type="molecule type" value="Genomic_DNA"/>
</dbReference>
<sequence length="397" mass="42240">MKTKLLPSLLSLLSALLLQPATAALYTPAHDQEVVQALPNRLDAGARAQRKELARHPQQLTLALATAQAAIVRARSHGAPRELGLAEAALAPWWGLEQAPPQVRLLRASVRQSQHDFATSLRDLDKLVAQPSRLPLQVQAQAGLIRASVLQVTGQLALARQACEALTEVRFASLGPALALPARACLAELRSLVGEPKQAAAELASLARQSPDDAWLSLLRAELAQRMGDSVAAEARYREALAASSGGDIYTRGAYADYLLEQGRPAEALRLVEGADAESDALLLRRAIALKRLGSPLLAPAAAALTARFEAARLRGENYHAREQARLALDVLGQAKPALQLALVNWAQQKEPADALLLQRAALAAGQPAAAEAELKRLALAGWIDMRLAGAARSAKP</sequence>
<keyword evidence="3" id="KW-1185">Reference proteome</keyword>
<evidence type="ECO:0008006" key="4">
    <source>
        <dbReference type="Google" id="ProtNLM"/>
    </source>
</evidence>
<evidence type="ECO:0000313" key="3">
    <source>
        <dbReference type="Proteomes" id="UP001209701"/>
    </source>
</evidence>
<evidence type="ECO:0000313" key="2">
    <source>
        <dbReference type="EMBL" id="MCV2367734.1"/>
    </source>
</evidence>
<dbReference type="Proteomes" id="UP001209701">
    <property type="component" value="Unassembled WGS sequence"/>
</dbReference>
<proteinExistence type="predicted"/>
<evidence type="ECO:0000256" key="1">
    <source>
        <dbReference type="SAM" id="SignalP"/>
    </source>
</evidence>
<reference evidence="2 3" key="1">
    <citation type="submission" date="2021-11" db="EMBL/GenBank/DDBJ databases">
        <authorList>
            <person name="Liang Q."/>
            <person name="Mou H."/>
            <person name="Liu Z."/>
        </authorList>
    </citation>
    <scope>NUCLEOTIDE SEQUENCE [LARGE SCALE GENOMIC DNA]</scope>
    <source>
        <strain evidence="2 3">CHU3</strain>
    </source>
</reference>
<dbReference type="Gene3D" id="1.25.40.10">
    <property type="entry name" value="Tetratricopeptide repeat domain"/>
    <property type="match status" value="1"/>
</dbReference>
<name>A0ABT2YCH7_9BURK</name>
<comment type="caution">
    <text evidence="2">The sequence shown here is derived from an EMBL/GenBank/DDBJ whole genome shotgun (WGS) entry which is preliminary data.</text>
</comment>
<feature type="chain" id="PRO_5045763991" description="Tetratricopeptide repeat protein" evidence="1">
    <location>
        <begin position="24"/>
        <end position="397"/>
    </location>
</feature>